<dbReference type="GO" id="GO:0051082">
    <property type="term" value="F:unfolded protein binding"/>
    <property type="evidence" value="ECO:0007669"/>
    <property type="project" value="InterPro"/>
</dbReference>
<keyword evidence="10" id="KW-1185">Reference proteome</keyword>
<dbReference type="GO" id="GO:0008270">
    <property type="term" value="F:zinc ion binding"/>
    <property type="evidence" value="ECO:0007669"/>
    <property type="project" value="UniProtKB-KW"/>
</dbReference>
<dbReference type="FunFam" id="2.10.230.10:FF:000001">
    <property type="entry name" value="DnaJ subfamily A member 2"/>
    <property type="match status" value="1"/>
</dbReference>
<dbReference type="InterPro" id="IPR000477">
    <property type="entry name" value="RT_dom"/>
</dbReference>
<dbReference type="InterPro" id="IPR012724">
    <property type="entry name" value="DnaJ"/>
</dbReference>
<dbReference type="STRING" id="10195.A0A3M7P538"/>
<dbReference type="SUPFAM" id="SSF49493">
    <property type="entry name" value="HSP40/DnaJ peptide-binding domain"/>
    <property type="match status" value="2"/>
</dbReference>
<organism evidence="9 10">
    <name type="scientific">Brachionus plicatilis</name>
    <name type="common">Marine rotifer</name>
    <name type="synonym">Brachionus muelleri</name>
    <dbReference type="NCBI Taxonomy" id="10195"/>
    <lineage>
        <taxon>Eukaryota</taxon>
        <taxon>Metazoa</taxon>
        <taxon>Spiralia</taxon>
        <taxon>Gnathifera</taxon>
        <taxon>Rotifera</taxon>
        <taxon>Eurotatoria</taxon>
        <taxon>Monogononta</taxon>
        <taxon>Pseudotrocha</taxon>
        <taxon>Ploima</taxon>
        <taxon>Brachionidae</taxon>
        <taxon>Brachionus</taxon>
    </lineage>
</organism>
<dbReference type="CDD" id="cd10747">
    <property type="entry name" value="DnaJ_C"/>
    <property type="match status" value="1"/>
</dbReference>
<keyword evidence="1 5" id="KW-0479">Metal-binding</keyword>
<dbReference type="Gene3D" id="2.60.260.20">
    <property type="entry name" value="Urease metallochaperone UreE, N-terminal domain"/>
    <property type="match status" value="2"/>
</dbReference>
<dbReference type="InterPro" id="IPR002939">
    <property type="entry name" value="DnaJ_C"/>
</dbReference>
<dbReference type="SMART" id="SM00271">
    <property type="entry name" value="DnaJ"/>
    <property type="match status" value="1"/>
</dbReference>
<protein>
    <submittedName>
        <fullName evidence="9">DnaJ-like protein</fullName>
    </submittedName>
</protein>
<dbReference type="PROSITE" id="PS50878">
    <property type="entry name" value="RT_POL"/>
    <property type="match status" value="1"/>
</dbReference>
<dbReference type="InterPro" id="IPR036869">
    <property type="entry name" value="J_dom_sf"/>
</dbReference>
<dbReference type="Pfam" id="PF01556">
    <property type="entry name" value="DnaJ_C"/>
    <property type="match status" value="1"/>
</dbReference>
<accession>A0A3M7P538</accession>
<dbReference type="EMBL" id="REGN01013240">
    <property type="protein sequence ID" value="RMZ94175.1"/>
    <property type="molecule type" value="Genomic_DNA"/>
</dbReference>
<dbReference type="PROSITE" id="PS51188">
    <property type="entry name" value="ZF_CR"/>
    <property type="match status" value="1"/>
</dbReference>
<dbReference type="PANTHER" id="PTHR43888">
    <property type="entry name" value="DNAJ-LIKE-2, ISOFORM A-RELATED"/>
    <property type="match status" value="1"/>
</dbReference>
<dbReference type="CDD" id="cd06257">
    <property type="entry name" value="DnaJ"/>
    <property type="match status" value="1"/>
</dbReference>
<dbReference type="SUPFAM" id="SSF57938">
    <property type="entry name" value="DnaJ/Hsp40 cysteine-rich domain"/>
    <property type="match status" value="1"/>
</dbReference>
<dbReference type="Gene3D" id="2.10.230.10">
    <property type="entry name" value="Heat shock protein DnaJ, cysteine-rich domain"/>
    <property type="match status" value="1"/>
</dbReference>
<sequence>MVKETGYYDLLGVKPTATPDELKKAYRKLALKYHPDKNPDKDSAEKFKNISQAYEVLSDEKKRRIYDEGGEQALKEGGGGEGHFSSPMDIFEMFFGGGRRRKENKGKDVIHQLGVSLEELYKGSTRKLALQKNVICEKCNGKGGKEGAVIKCTTCKGTGSQVILNQLGAGMYQQIHTTCRECQGQGEKINPKDMCKTCQGRKIVQERKILEVHIDKGMEDGQKIPFYGEGDQVPGLEPGDIIIILEEKNHPIFKRKNMDLFMKMDINLNEALTGFKRTIKTLDDRILVVSSLPGEIIKPNDVKCVLNEGMPMYKNPFEKGRLIINFNVKFPQNGEIELRRIAELEKVLPPKTKVDTPVDAEEHTLIDLDPAYERNKRNEEYMDEDGETAQGRRVQCASQIRSFLDSRAFKVNVIDHLSDEYQISAGVPQGFVISPLLFSIFINDIPKRNKQIMNILYFLQMI</sequence>
<dbReference type="InterPro" id="IPR008971">
    <property type="entry name" value="HSP40/DnaJ_pept-bd"/>
</dbReference>
<dbReference type="InterPro" id="IPR036410">
    <property type="entry name" value="HSP_DnaJ_Cys-rich_dom_sf"/>
</dbReference>
<evidence type="ECO:0000256" key="2">
    <source>
        <dbReference type="ARBA" id="ARBA00022737"/>
    </source>
</evidence>
<evidence type="ECO:0000259" key="8">
    <source>
        <dbReference type="PROSITE" id="PS51188"/>
    </source>
</evidence>
<dbReference type="Pfam" id="PF00226">
    <property type="entry name" value="DnaJ"/>
    <property type="match status" value="1"/>
</dbReference>
<dbReference type="InterPro" id="IPR001305">
    <property type="entry name" value="HSP_DnaJ_Cys-rich_dom"/>
</dbReference>
<dbReference type="PROSITE" id="PS50076">
    <property type="entry name" value="DNAJ_2"/>
    <property type="match status" value="1"/>
</dbReference>
<dbReference type="FunFam" id="2.60.260.20:FF:000003">
    <property type="entry name" value="DnaJ subfamily A member 2"/>
    <property type="match status" value="1"/>
</dbReference>
<dbReference type="AlphaFoldDB" id="A0A3M7P538"/>
<evidence type="ECO:0000259" key="7">
    <source>
        <dbReference type="PROSITE" id="PS50878"/>
    </source>
</evidence>
<keyword evidence="4 5" id="KW-0862">Zinc</keyword>
<dbReference type="OrthoDB" id="550424at2759"/>
<keyword evidence="3 5" id="KW-0863">Zinc-finger</keyword>
<evidence type="ECO:0000313" key="9">
    <source>
        <dbReference type="EMBL" id="RMZ94175.1"/>
    </source>
</evidence>
<dbReference type="Gene3D" id="1.10.287.110">
    <property type="entry name" value="DnaJ domain"/>
    <property type="match status" value="1"/>
</dbReference>
<feature type="domain" description="J" evidence="6">
    <location>
        <begin position="6"/>
        <end position="70"/>
    </location>
</feature>
<name>A0A3M7P538_BRAPC</name>
<dbReference type="CDD" id="cd10719">
    <property type="entry name" value="DnaJ_zf"/>
    <property type="match status" value="1"/>
</dbReference>
<proteinExistence type="inferred from homology"/>
<evidence type="ECO:0000256" key="1">
    <source>
        <dbReference type="ARBA" id="ARBA00022723"/>
    </source>
</evidence>
<dbReference type="PROSITE" id="PS00636">
    <property type="entry name" value="DNAJ_1"/>
    <property type="match status" value="1"/>
</dbReference>
<evidence type="ECO:0000256" key="4">
    <source>
        <dbReference type="ARBA" id="ARBA00022833"/>
    </source>
</evidence>
<evidence type="ECO:0000259" key="6">
    <source>
        <dbReference type="PROSITE" id="PS50076"/>
    </source>
</evidence>
<dbReference type="GO" id="GO:0030544">
    <property type="term" value="F:Hsp70 protein binding"/>
    <property type="evidence" value="ECO:0007669"/>
    <property type="project" value="InterPro"/>
</dbReference>
<evidence type="ECO:0000256" key="5">
    <source>
        <dbReference type="PROSITE-ProRule" id="PRU00546"/>
    </source>
</evidence>
<dbReference type="SUPFAM" id="SSF46565">
    <property type="entry name" value="Chaperone J-domain"/>
    <property type="match status" value="1"/>
</dbReference>
<dbReference type="HAMAP" id="MF_01152">
    <property type="entry name" value="DnaJ"/>
    <property type="match status" value="1"/>
</dbReference>
<dbReference type="InterPro" id="IPR001623">
    <property type="entry name" value="DnaJ_domain"/>
</dbReference>
<feature type="zinc finger region" description="CR-type" evidence="5">
    <location>
        <begin position="123"/>
        <end position="207"/>
    </location>
</feature>
<dbReference type="GO" id="GO:0005524">
    <property type="term" value="F:ATP binding"/>
    <property type="evidence" value="ECO:0007669"/>
    <property type="project" value="InterPro"/>
</dbReference>
<dbReference type="Proteomes" id="UP000276133">
    <property type="component" value="Unassembled WGS sequence"/>
</dbReference>
<evidence type="ECO:0000313" key="10">
    <source>
        <dbReference type="Proteomes" id="UP000276133"/>
    </source>
</evidence>
<dbReference type="Pfam" id="PF00684">
    <property type="entry name" value="DnaJ_CXXCXGXG"/>
    <property type="match status" value="1"/>
</dbReference>
<dbReference type="GO" id="GO:0006457">
    <property type="term" value="P:protein folding"/>
    <property type="evidence" value="ECO:0007669"/>
    <property type="project" value="InterPro"/>
</dbReference>
<dbReference type="InterPro" id="IPR044713">
    <property type="entry name" value="DNJA1/2-like"/>
</dbReference>
<dbReference type="FunFam" id="1.10.287.110:FF:000014">
    <property type="entry name" value="dnaJ homolog subfamily A member 1"/>
    <property type="match status" value="1"/>
</dbReference>
<comment type="caution">
    <text evidence="9">The sequence shown here is derived from an EMBL/GenBank/DDBJ whole genome shotgun (WGS) entry which is preliminary data.</text>
</comment>
<gene>
    <name evidence="9" type="ORF">BpHYR1_042967</name>
</gene>
<dbReference type="InterPro" id="IPR018253">
    <property type="entry name" value="DnaJ_domain_CS"/>
</dbReference>
<keyword evidence="2" id="KW-0677">Repeat</keyword>
<dbReference type="GO" id="GO:0009408">
    <property type="term" value="P:response to heat"/>
    <property type="evidence" value="ECO:0007669"/>
    <property type="project" value="InterPro"/>
</dbReference>
<evidence type="ECO:0000256" key="3">
    <source>
        <dbReference type="ARBA" id="ARBA00022771"/>
    </source>
</evidence>
<feature type="domain" description="Reverse transcriptase" evidence="7">
    <location>
        <begin position="286"/>
        <end position="462"/>
    </location>
</feature>
<reference evidence="9 10" key="1">
    <citation type="journal article" date="2018" name="Sci. Rep.">
        <title>Genomic signatures of local adaptation to the degree of environmental predictability in rotifers.</title>
        <authorList>
            <person name="Franch-Gras L."/>
            <person name="Hahn C."/>
            <person name="Garcia-Roger E.M."/>
            <person name="Carmona M.J."/>
            <person name="Serra M."/>
            <person name="Gomez A."/>
        </authorList>
    </citation>
    <scope>NUCLEOTIDE SEQUENCE [LARGE SCALE GENOMIC DNA]</scope>
    <source>
        <strain evidence="9">HYR1</strain>
    </source>
</reference>
<dbReference type="PRINTS" id="PR00625">
    <property type="entry name" value="JDOMAIN"/>
</dbReference>
<feature type="domain" description="CR-type" evidence="8">
    <location>
        <begin position="123"/>
        <end position="207"/>
    </location>
</feature>